<dbReference type="AlphaFoldDB" id="A0A8X8WR27"/>
<dbReference type="SUPFAM" id="SSF54160">
    <property type="entry name" value="Chromo domain-like"/>
    <property type="match status" value="1"/>
</dbReference>
<keyword evidence="3" id="KW-0720">Serine protease</keyword>
<dbReference type="InterPro" id="IPR016197">
    <property type="entry name" value="Chromo-like_dom_sf"/>
</dbReference>
<keyword evidence="3" id="KW-0378">Hydrolase</keyword>
<evidence type="ECO:0000256" key="1">
    <source>
        <dbReference type="ARBA" id="ARBA00005228"/>
    </source>
</evidence>
<dbReference type="GO" id="GO:0004252">
    <property type="term" value="F:serine-type endopeptidase activity"/>
    <property type="evidence" value="ECO:0007669"/>
    <property type="project" value="UniProtKB-UniRule"/>
</dbReference>
<dbReference type="InterPro" id="IPR002470">
    <property type="entry name" value="Peptidase_S9A"/>
</dbReference>
<dbReference type="EC" id="3.4.21.-" evidence="3"/>
<keyword evidence="3" id="KW-0645">Protease</keyword>
<keyword evidence="6" id="KW-1185">Reference proteome</keyword>
<dbReference type="InterPro" id="IPR029058">
    <property type="entry name" value="AB_hydrolase_fold"/>
</dbReference>
<reference evidence="5" key="2">
    <citation type="submission" date="2020-08" db="EMBL/GenBank/DDBJ databases">
        <title>Plant Genome Project.</title>
        <authorList>
            <person name="Zhang R.-G."/>
        </authorList>
    </citation>
    <scope>NUCLEOTIDE SEQUENCE</scope>
    <source>
        <strain evidence="5">Huo1</strain>
        <tissue evidence="5">Leaf</tissue>
    </source>
</reference>
<sequence>MLELLRHHLRRAQDRMVASANKRRRDVEYCVGDMVYLRFRPHRQSSLFTTRNRKLAPRFCGPFKIEARIGATAYRLQLPDSARIHPVFHVSLLKRAVGDAPVETTLPDSLVDAAPPFLPDKVLARRTERRDDDTVDQVLIGWVGLGDDEATWMDEADVLGQFPFFSLADKAVPTGGAIDTVSSLGGWKVYTRRNKGKDVGGSEEKKGAGARGFTILIPLLYVYINFMSNFQMPDAVVDYDLLSGKWTIVQQQNLLYERTRVLYGSSAAVSSSRKTSISKNICADNAEDDRAWNDLSEYYACEEYDVPSHDGVSVPLTILYSRHKKITRENPGLLHGHGAYGEILDKRWRNELKSLLDRGWVIAYADVRGGGGGGRKWCYDGRRTKTLNSVKDYISCAKFLIEREIVGETKLAGWGYSAGGLLVASALNFRPDLFRAAVLKVPFLDPTHTLLLPVLPLTPNDYEEFGYPGDIEDFLAIREFSPYDNIRKDAVYPSTLVTSSFSTRFGVWESAKWVARLREYTVHDPSRPVLLNLTTDIVEENRYLHCKEAALESAFLIKFVDDQS</sequence>
<protein>
    <recommendedName>
        <fullName evidence="3">Prolyl endopeptidase</fullName>
        <ecNumber evidence="3">3.4.21.-</ecNumber>
    </recommendedName>
</protein>
<dbReference type="Gene3D" id="3.40.50.1820">
    <property type="entry name" value="alpha/beta hydrolase"/>
    <property type="match status" value="1"/>
</dbReference>
<comment type="similarity">
    <text evidence="1 3">Belongs to the peptidase S9A family.</text>
</comment>
<feature type="domain" description="Chromo" evidence="4">
    <location>
        <begin position="117"/>
        <end position="158"/>
    </location>
</feature>
<dbReference type="Gene3D" id="2.130.10.120">
    <property type="entry name" value="Prolyl oligopeptidase, N-terminal domain"/>
    <property type="match status" value="1"/>
</dbReference>
<gene>
    <name evidence="5" type="ORF">SASPL_139946</name>
</gene>
<dbReference type="PROSITE" id="PS50013">
    <property type="entry name" value="CHROMO_2"/>
    <property type="match status" value="1"/>
</dbReference>
<dbReference type="GO" id="GO:0006508">
    <property type="term" value="P:proteolysis"/>
    <property type="evidence" value="ECO:0007669"/>
    <property type="project" value="UniProtKB-KW"/>
</dbReference>
<dbReference type="Pfam" id="PF00326">
    <property type="entry name" value="Peptidase_S9"/>
    <property type="match status" value="1"/>
</dbReference>
<accession>A0A8X8WR27</accession>
<reference evidence="5" key="1">
    <citation type="submission" date="2018-01" db="EMBL/GenBank/DDBJ databases">
        <authorList>
            <person name="Mao J.F."/>
        </authorList>
    </citation>
    <scope>NUCLEOTIDE SEQUENCE</scope>
    <source>
        <strain evidence="5">Huo1</strain>
        <tissue evidence="5">Leaf</tissue>
    </source>
</reference>
<evidence type="ECO:0000259" key="4">
    <source>
        <dbReference type="PROSITE" id="PS50013"/>
    </source>
</evidence>
<dbReference type="PANTHER" id="PTHR11757:SF19">
    <property type="entry name" value="PROLYL ENDOPEPTIDASE-LIKE"/>
    <property type="match status" value="1"/>
</dbReference>
<evidence type="ECO:0000313" key="6">
    <source>
        <dbReference type="Proteomes" id="UP000298416"/>
    </source>
</evidence>
<dbReference type="InterPro" id="IPR051543">
    <property type="entry name" value="Serine_Peptidase_S9A"/>
</dbReference>
<dbReference type="PRINTS" id="PR00862">
    <property type="entry name" value="PROLIGOPTASE"/>
</dbReference>
<dbReference type="InterPro" id="IPR001375">
    <property type="entry name" value="Peptidase_S9_cat"/>
</dbReference>
<proteinExistence type="inferred from homology"/>
<dbReference type="Pfam" id="PF24626">
    <property type="entry name" value="SH3_Tf2-1"/>
    <property type="match status" value="1"/>
</dbReference>
<evidence type="ECO:0000256" key="2">
    <source>
        <dbReference type="ARBA" id="ARBA00045448"/>
    </source>
</evidence>
<dbReference type="InterPro" id="IPR056924">
    <property type="entry name" value="SH3_Tf2-1"/>
</dbReference>
<dbReference type="Proteomes" id="UP000298416">
    <property type="component" value="Unassembled WGS sequence"/>
</dbReference>
<dbReference type="SUPFAM" id="SSF53474">
    <property type="entry name" value="alpha/beta-Hydrolases"/>
    <property type="match status" value="1"/>
</dbReference>
<comment type="caution">
    <text evidence="5">The sequence shown here is derived from an EMBL/GenBank/DDBJ whole genome shotgun (WGS) entry which is preliminary data.</text>
</comment>
<dbReference type="InterPro" id="IPR000953">
    <property type="entry name" value="Chromo/chromo_shadow_dom"/>
</dbReference>
<dbReference type="Gene3D" id="2.40.50.40">
    <property type="match status" value="1"/>
</dbReference>
<dbReference type="PANTHER" id="PTHR11757">
    <property type="entry name" value="PROTEASE FAMILY S9A OLIGOPEPTIDASE"/>
    <property type="match status" value="1"/>
</dbReference>
<name>A0A8X8WR27_SALSN</name>
<evidence type="ECO:0000256" key="3">
    <source>
        <dbReference type="RuleBase" id="RU368024"/>
    </source>
</evidence>
<comment type="function">
    <text evidence="2">Serine peptidase whose precise substrate specificity remains unclear. Does not cleave peptides after a arginine or lysine residue. Regulates trans-Golgi network morphology and sorting by regulating the membrane binding of the AP-1 complex. May play a role in the regulation of synaptic vesicle exocytosis.</text>
</comment>
<evidence type="ECO:0000313" key="5">
    <source>
        <dbReference type="EMBL" id="KAG6398484.1"/>
    </source>
</evidence>
<dbReference type="EMBL" id="PNBA02000015">
    <property type="protein sequence ID" value="KAG6398484.1"/>
    <property type="molecule type" value="Genomic_DNA"/>
</dbReference>
<organism evidence="5">
    <name type="scientific">Salvia splendens</name>
    <name type="common">Scarlet sage</name>
    <dbReference type="NCBI Taxonomy" id="180675"/>
    <lineage>
        <taxon>Eukaryota</taxon>
        <taxon>Viridiplantae</taxon>
        <taxon>Streptophyta</taxon>
        <taxon>Embryophyta</taxon>
        <taxon>Tracheophyta</taxon>
        <taxon>Spermatophyta</taxon>
        <taxon>Magnoliopsida</taxon>
        <taxon>eudicotyledons</taxon>
        <taxon>Gunneridae</taxon>
        <taxon>Pentapetalae</taxon>
        <taxon>asterids</taxon>
        <taxon>lamiids</taxon>
        <taxon>Lamiales</taxon>
        <taxon>Lamiaceae</taxon>
        <taxon>Nepetoideae</taxon>
        <taxon>Mentheae</taxon>
        <taxon>Salviinae</taxon>
        <taxon>Salvia</taxon>
        <taxon>Salvia subgen. Calosphace</taxon>
        <taxon>core Calosphace</taxon>
    </lineage>
</organism>